<proteinExistence type="predicted"/>
<name>A0A6I5L1K4_9FLAO</name>
<accession>A0A6I5L1K4</accession>
<feature type="repeat" description="ANK" evidence="3">
    <location>
        <begin position="92"/>
        <end position="124"/>
    </location>
</feature>
<dbReference type="RefSeq" id="WP_163634099.1">
    <property type="nucleotide sequence ID" value="NZ_JAAAMI010000002.1"/>
</dbReference>
<feature type="repeat" description="ANK" evidence="3">
    <location>
        <begin position="160"/>
        <end position="192"/>
    </location>
</feature>
<comment type="caution">
    <text evidence="4">The sequence shown here is derived from an EMBL/GenBank/DDBJ whole genome shotgun (WGS) entry which is preliminary data.</text>
</comment>
<dbReference type="Gene3D" id="1.25.40.20">
    <property type="entry name" value="Ankyrin repeat-containing domain"/>
    <property type="match status" value="1"/>
</dbReference>
<keyword evidence="5" id="KW-1185">Reference proteome</keyword>
<dbReference type="PRINTS" id="PR01415">
    <property type="entry name" value="ANKYRIN"/>
</dbReference>
<evidence type="ECO:0000256" key="2">
    <source>
        <dbReference type="ARBA" id="ARBA00023043"/>
    </source>
</evidence>
<feature type="repeat" description="ANK" evidence="3">
    <location>
        <begin position="127"/>
        <end position="159"/>
    </location>
</feature>
<dbReference type="Pfam" id="PF00023">
    <property type="entry name" value="Ank"/>
    <property type="match status" value="1"/>
</dbReference>
<protein>
    <submittedName>
        <fullName evidence="4">Uncharacterized protein</fullName>
    </submittedName>
</protein>
<dbReference type="SMART" id="SM00248">
    <property type="entry name" value="ANK"/>
    <property type="match status" value="3"/>
</dbReference>
<keyword evidence="2 3" id="KW-0040">ANK repeat</keyword>
<gene>
    <name evidence="4" type="ORF">GTK07_06130</name>
</gene>
<dbReference type="PROSITE" id="PS50088">
    <property type="entry name" value="ANK_REPEAT"/>
    <property type="match status" value="3"/>
</dbReference>
<keyword evidence="1" id="KW-0677">Repeat</keyword>
<dbReference type="Pfam" id="PF12796">
    <property type="entry name" value="Ank_2"/>
    <property type="match status" value="1"/>
</dbReference>
<dbReference type="PANTHER" id="PTHR24171:SF9">
    <property type="entry name" value="ANKYRIN REPEAT DOMAIN-CONTAINING PROTEIN 39"/>
    <property type="match status" value="1"/>
</dbReference>
<dbReference type="EMBL" id="JAAAMI010000002">
    <property type="protein sequence ID" value="NDV42900.1"/>
    <property type="molecule type" value="Genomic_DNA"/>
</dbReference>
<dbReference type="InterPro" id="IPR002110">
    <property type="entry name" value="Ankyrin_rpt"/>
</dbReference>
<dbReference type="SUPFAM" id="SSF48403">
    <property type="entry name" value="Ankyrin repeat"/>
    <property type="match status" value="1"/>
</dbReference>
<evidence type="ECO:0000256" key="3">
    <source>
        <dbReference type="PROSITE-ProRule" id="PRU00023"/>
    </source>
</evidence>
<dbReference type="AlphaFoldDB" id="A0A6I5L1K4"/>
<dbReference type="Proteomes" id="UP000468707">
    <property type="component" value="Unassembled WGS sequence"/>
</dbReference>
<dbReference type="InterPro" id="IPR036770">
    <property type="entry name" value="Ankyrin_rpt-contain_sf"/>
</dbReference>
<dbReference type="PANTHER" id="PTHR24171">
    <property type="entry name" value="ANKYRIN REPEAT DOMAIN-CONTAINING PROTEIN 39-RELATED"/>
    <property type="match status" value="1"/>
</dbReference>
<evidence type="ECO:0000256" key="1">
    <source>
        <dbReference type="ARBA" id="ARBA00022737"/>
    </source>
</evidence>
<sequence>MTEKLKELLKDRETDKILSLIQESPKVLELQDERGTSGLLLIAYSGMPKVLETAITLKNSFTFHEAVVCGLMEQVQSMLVHDPELINQYANDGFTPVSLAAFFDQTEMAKWLLDHDADPNLPATNPSKVNALHAAVAKENVGLCQLLIAKGVDVNAPQMQNVTALHSAVHRGNLELVKLLVQHGADIELKMENGDTALSIAKRDGHKEIVAYLEER</sequence>
<reference evidence="4 5" key="1">
    <citation type="submission" date="2020-01" db="EMBL/GenBank/DDBJ databases">
        <title>Muricauda sediminis sp.nov. 40Bstr401.</title>
        <authorList>
            <person name="Xue Z."/>
            <person name="Zhu S."/>
            <person name="Ren N."/>
            <person name="Chen T."/>
            <person name="Chen X."/>
            <person name="Chen J."/>
            <person name="Yang J."/>
        </authorList>
    </citation>
    <scope>NUCLEOTIDE SEQUENCE [LARGE SCALE GENOMIC DNA]</scope>
    <source>
        <strain evidence="4 5">40Bstr401</strain>
    </source>
</reference>
<evidence type="ECO:0000313" key="4">
    <source>
        <dbReference type="EMBL" id="NDV42900.1"/>
    </source>
</evidence>
<organism evidence="4 5">
    <name type="scientific">Flagellimonas sediminis</name>
    <dbReference type="NCBI Taxonomy" id="2696468"/>
    <lineage>
        <taxon>Bacteria</taxon>
        <taxon>Pseudomonadati</taxon>
        <taxon>Bacteroidota</taxon>
        <taxon>Flavobacteriia</taxon>
        <taxon>Flavobacteriales</taxon>
        <taxon>Flavobacteriaceae</taxon>
        <taxon>Flagellimonas</taxon>
    </lineage>
</organism>
<dbReference type="PROSITE" id="PS50297">
    <property type="entry name" value="ANK_REP_REGION"/>
    <property type="match status" value="2"/>
</dbReference>
<evidence type="ECO:0000313" key="5">
    <source>
        <dbReference type="Proteomes" id="UP000468707"/>
    </source>
</evidence>